<gene>
    <name evidence="1" type="ORF">I5M32_12610</name>
</gene>
<dbReference type="SUPFAM" id="SSF88723">
    <property type="entry name" value="PIN domain-like"/>
    <property type="match status" value="1"/>
</dbReference>
<dbReference type="RefSeq" id="WP_200586917.1">
    <property type="nucleotide sequence ID" value="NZ_JAEHFY010000017.1"/>
</dbReference>
<organism evidence="1 2">
    <name type="scientific">Pedobacter segetis</name>
    <dbReference type="NCBI Taxonomy" id="2793069"/>
    <lineage>
        <taxon>Bacteria</taxon>
        <taxon>Pseudomonadati</taxon>
        <taxon>Bacteroidota</taxon>
        <taxon>Sphingobacteriia</taxon>
        <taxon>Sphingobacteriales</taxon>
        <taxon>Sphingobacteriaceae</taxon>
        <taxon>Pedobacter</taxon>
    </lineage>
</organism>
<keyword evidence="2" id="KW-1185">Reference proteome</keyword>
<sequence>MKQRIYIDTSVVGGYFDEEFKEATVMLFERFVRNEVIFVVSDLLDLELINAPEHVRNHLLQFSSDKFERIELTEDAIKLADTYISEKVVGRTSLEDCRHIALATINKVDVLASWNFKHIVNLDRIKGYNSVNMRLGFPIIEIRSPRDLVKYGND</sequence>
<proteinExistence type="predicted"/>
<name>A0ABS1BLQ0_9SPHI</name>
<protein>
    <submittedName>
        <fullName evidence="1">PIN domain protein</fullName>
    </submittedName>
</protein>
<accession>A0ABS1BLQ0</accession>
<evidence type="ECO:0000313" key="2">
    <source>
        <dbReference type="Proteomes" id="UP000660024"/>
    </source>
</evidence>
<dbReference type="EMBL" id="JAEHFY010000017">
    <property type="protein sequence ID" value="MBK0383803.1"/>
    <property type="molecule type" value="Genomic_DNA"/>
</dbReference>
<reference evidence="1 2" key="1">
    <citation type="submission" date="2020-12" db="EMBL/GenBank/DDBJ databases">
        <title>Bacterial novel species Pedobacter sp. SD-b isolated from soil.</title>
        <authorList>
            <person name="Jung H.-Y."/>
        </authorList>
    </citation>
    <scope>NUCLEOTIDE SEQUENCE [LARGE SCALE GENOMIC DNA]</scope>
    <source>
        <strain evidence="1 2">SD-b</strain>
    </source>
</reference>
<comment type="caution">
    <text evidence="1">The sequence shown here is derived from an EMBL/GenBank/DDBJ whole genome shotgun (WGS) entry which is preliminary data.</text>
</comment>
<dbReference type="Proteomes" id="UP000660024">
    <property type="component" value="Unassembled WGS sequence"/>
</dbReference>
<dbReference type="InterPro" id="IPR029060">
    <property type="entry name" value="PIN-like_dom_sf"/>
</dbReference>
<evidence type="ECO:0000313" key="1">
    <source>
        <dbReference type="EMBL" id="MBK0383803.1"/>
    </source>
</evidence>